<evidence type="ECO:0000256" key="3">
    <source>
        <dbReference type="PROSITE-ProRule" id="PRU00023"/>
    </source>
</evidence>
<dbReference type="PROSITE" id="PS50088">
    <property type="entry name" value="ANK_REPEAT"/>
    <property type="match status" value="3"/>
</dbReference>
<keyword evidence="5" id="KW-1185">Reference proteome</keyword>
<dbReference type="EMBL" id="JBJJXI010000103">
    <property type="protein sequence ID" value="KAL3392614.1"/>
    <property type="molecule type" value="Genomic_DNA"/>
</dbReference>
<feature type="repeat" description="ANK" evidence="3">
    <location>
        <begin position="184"/>
        <end position="220"/>
    </location>
</feature>
<keyword evidence="1" id="KW-0677">Repeat</keyword>
<dbReference type="PANTHER" id="PTHR24180">
    <property type="entry name" value="CYCLIN-DEPENDENT KINASE INHIBITOR 2C-RELATED"/>
    <property type="match status" value="1"/>
</dbReference>
<dbReference type="InterPro" id="IPR002110">
    <property type="entry name" value="Ankyrin_rpt"/>
</dbReference>
<evidence type="ECO:0000256" key="2">
    <source>
        <dbReference type="ARBA" id="ARBA00023043"/>
    </source>
</evidence>
<evidence type="ECO:0000313" key="4">
    <source>
        <dbReference type="EMBL" id="KAL3392614.1"/>
    </source>
</evidence>
<sequence length="560" mass="64837">MSYDENHFYRFQRSHQYLGSTYHLDRRTKRIISELKLDESYFPILQWKGPLPNLLTLLRREQIDRMLSTALHCLTEFHLPNNPGELIVKFVVCSGYKEVPELDESGRPVLRRTTPLHSTRHTSCCNDDRTVSVVRDLFQVYNDVNYIDDDGYTHFHVACMCGFDDVVERFLELGQDPNCLVPETDDSPLHLALEGPYRSTREGVIESLLRRGADPNLPNESGDTPLHVISRPVSDNISDIFFKIIDELNKPLQVEARDDLGNTPLHQAVGSGRRKVIEWLLRRGANPNVTDAEGSTPLHIICKDYYGDHKSMEIFFQINDELNQSVQLDVRDNEGRTPLELAVANLKPVLVRILLHRGANVSSFVFPADNCFNFYRNICSGWILKMRTAFEVLACVENLENRGYELDRDDAFTIMKLFSKSKLFEKSVDAKKCFYNDKKFVRIAKKIMIPTGQSERENEAESSKRQSLYDLIQLPPREVKNLITYNKHFWNEIQHQLPTELEAACAVHLCEKISRRFFQRSTLYPYWEIIHHRLPILCCEMILGHLNNEDLYNICLVAQG</sequence>
<dbReference type="SMART" id="SM00248">
    <property type="entry name" value="ANK"/>
    <property type="match status" value="5"/>
</dbReference>
<gene>
    <name evidence="4" type="ORF">TKK_012926</name>
</gene>
<feature type="repeat" description="ANK" evidence="3">
    <location>
        <begin position="260"/>
        <end position="292"/>
    </location>
</feature>
<keyword evidence="2 3" id="KW-0040">ANK repeat</keyword>
<feature type="repeat" description="ANK" evidence="3">
    <location>
        <begin position="334"/>
        <end position="362"/>
    </location>
</feature>
<proteinExistence type="predicted"/>
<evidence type="ECO:0000313" key="5">
    <source>
        <dbReference type="Proteomes" id="UP001627154"/>
    </source>
</evidence>
<dbReference type="Pfam" id="PF13606">
    <property type="entry name" value="Ank_3"/>
    <property type="match status" value="1"/>
</dbReference>
<organism evidence="4 5">
    <name type="scientific">Trichogramma kaykai</name>
    <dbReference type="NCBI Taxonomy" id="54128"/>
    <lineage>
        <taxon>Eukaryota</taxon>
        <taxon>Metazoa</taxon>
        <taxon>Ecdysozoa</taxon>
        <taxon>Arthropoda</taxon>
        <taxon>Hexapoda</taxon>
        <taxon>Insecta</taxon>
        <taxon>Pterygota</taxon>
        <taxon>Neoptera</taxon>
        <taxon>Endopterygota</taxon>
        <taxon>Hymenoptera</taxon>
        <taxon>Apocrita</taxon>
        <taxon>Proctotrupomorpha</taxon>
        <taxon>Chalcidoidea</taxon>
        <taxon>Trichogrammatidae</taxon>
        <taxon>Trichogramma</taxon>
    </lineage>
</organism>
<dbReference type="InterPro" id="IPR036770">
    <property type="entry name" value="Ankyrin_rpt-contain_sf"/>
</dbReference>
<dbReference type="Gene3D" id="1.25.40.20">
    <property type="entry name" value="Ankyrin repeat-containing domain"/>
    <property type="match status" value="2"/>
</dbReference>
<dbReference type="InterPro" id="IPR051637">
    <property type="entry name" value="Ank_repeat_dom-contain_49"/>
</dbReference>
<comment type="caution">
    <text evidence="4">The sequence shown here is derived from an EMBL/GenBank/DDBJ whole genome shotgun (WGS) entry which is preliminary data.</text>
</comment>
<dbReference type="Pfam" id="PF12796">
    <property type="entry name" value="Ank_2"/>
    <property type="match status" value="1"/>
</dbReference>
<dbReference type="Proteomes" id="UP001627154">
    <property type="component" value="Unassembled WGS sequence"/>
</dbReference>
<dbReference type="SUPFAM" id="SSF48403">
    <property type="entry name" value="Ankyrin repeat"/>
    <property type="match status" value="1"/>
</dbReference>
<reference evidence="4 5" key="1">
    <citation type="journal article" date="2024" name="bioRxiv">
        <title>A reference genome for Trichogramma kaykai: A tiny desert-dwelling parasitoid wasp with competing sex-ratio distorters.</title>
        <authorList>
            <person name="Culotta J."/>
            <person name="Lindsey A.R."/>
        </authorList>
    </citation>
    <scope>NUCLEOTIDE SEQUENCE [LARGE SCALE GENOMIC DNA]</scope>
    <source>
        <strain evidence="4 5">KSX58</strain>
    </source>
</reference>
<dbReference type="PRINTS" id="PR01415">
    <property type="entry name" value="ANKYRIN"/>
</dbReference>
<accession>A0ABD2WJ17</accession>
<name>A0ABD2WJ17_9HYME</name>
<evidence type="ECO:0000256" key="1">
    <source>
        <dbReference type="ARBA" id="ARBA00022737"/>
    </source>
</evidence>
<dbReference type="PANTHER" id="PTHR24180:SF45">
    <property type="entry name" value="POLY [ADP-RIBOSE] POLYMERASE TANKYRASE"/>
    <property type="match status" value="1"/>
</dbReference>
<dbReference type="PROSITE" id="PS50297">
    <property type="entry name" value="ANK_REP_REGION"/>
    <property type="match status" value="3"/>
</dbReference>
<protein>
    <submittedName>
        <fullName evidence="4">Uncharacterized protein</fullName>
    </submittedName>
</protein>
<dbReference type="AlphaFoldDB" id="A0ABD2WJ17"/>